<dbReference type="GO" id="GO:0009103">
    <property type="term" value="P:lipopolysaccharide biosynthetic process"/>
    <property type="evidence" value="ECO:0007669"/>
    <property type="project" value="TreeGrafter"/>
</dbReference>
<feature type="domain" description="Glycosyltransferase subfamily 4-like N-terminal" evidence="3">
    <location>
        <begin position="57"/>
        <end position="215"/>
    </location>
</feature>
<name>A0A9D9IQB4_9BACT</name>
<dbReference type="PANTHER" id="PTHR46401:SF2">
    <property type="entry name" value="GLYCOSYLTRANSFERASE WBBK-RELATED"/>
    <property type="match status" value="1"/>
</dbReference>
<reference evidence="4" key="1">
    <citation type="submission" date="2020-10" db="EMBL/GenBank/DDBJ databases">
        <authorList>
            <person name="Gilroy R."/>
        </authorList>
    </citation>
    <scope>NUCLEOTIDE SEQUENCE</scope>
    <source>
        <strain evidence="4">6919</strain>
    </source>
</reference>
<evidence type="ECO:0000313" key="4">
    <source>
        <dbReference type="EMBL" id="MBO8476380.1"/>
    </source>
</evidence>
<dbReference type="Proteomes" id="UP000823598">
    <property type="component" value="Unassembled WGS sequence"/>
</dbReference>
<dbReference type="Pfam" id="PF00534">
    <property type="entry name" value="Glycos_transf_1"/>
    <property type="match status" value="1"/>
</dbReference>
<protein>
    <submittedName>
        <fullName evidence="4">Glycosyltransferase</fullName>
    </submittedName>
</protein>
<accession>A0A9D9IQB4</accession>
<dbReference type="Gene3D" id="3.40.50.2000">
    <property type="entry name" value="Glycogen Phosphorylase B"/>
    <property type="match status" value="2"/>
</dbReference>
<evidence type="ECO:0000313" key="5">
    <source>
        <dbReference type="Proteomes" id="UP000823598"/>
    </source>
</evidence>
<evidence type="ECO:0000259" key="2">
    <source>
        <dbReference type="Pfam" id="PF00534"/>
    </source>
</evidence>
<dbReference type="InterPro" id="IPR028098">
    <property type="entry name" value="Glyco_trans_4-like_N"/>
</dbReference>
<dbReference type="AlphaFoldDB" id="A0A9D9IQB4"/>
<evidence type="ECO:0000256" key="1">
    <source>
        <dbReference type="ARBA" id="ARBA00022679"/>
    </source>
</evidence>
<keyword evidence="1" id="KW-0808">Transferase</keyword>
<comment type="caution">
    <text evidence="4">The sequence shown here is derived from an EMBL/GenBank/DDBJ whole genome shotgun (WGS) entry which is preliminary data.</text>
</comment>
<reference evidence="4" key="2">
    <citation type="journal article" date="2021" name="PeerJ">
        <title>Extensive microbial diversity within the chicken gut microbiome revealed by metagenomics and culture.</title>
        <authorList>
            <person name="Gilroy R."/>
            <person name="Ravi A."/>
            <person name="Getino M."/>
            <person name="Pursley I."/>
            <person name="Horton D.L."/>
            <person name="Alikhan N.F."/>
            <person name="Baker D."/>
            <person name="Gharbi K."/>
            <person name="Hall N."/>
            <person name="Watson M."/>
            <person name="Adriaenssens E.M."/>
            <person name="Foster-Nyarko E."/>
            <person name="Jarju S."/>
            <person name="Secka A."/>
            <person name="Antonio M."/>
            <person name="Oren A."/>
            <person name="Chaudhuri R.R."/>
            <person name="La Ragione R."/>
            <person name="Hildebrand F."/>
            <person name="Pallen M.J."/>
        </authorList>
    </citation>
    <scope>NUCLEOTIDE SEQUENCE</scope>
    <source>
        <strain evidence="4">6919</strain>
    </source>
</reference>
<proteinExistence type="predicted"/>
<evidence type="ECO:0000259" key="3">
    <source>
        <dbReference type="Pfam" id="PF13439"/>
    </source>
</evidence>
<sequence length="396" mass="44691">MRLLQINVTANSGSTGRIAEGIGEAAMAQDWESYIAYGRHANPGKSRYIRIGNDWSVRWHGIESRLLDRHGLASRIATKELIRQMESINPDIVHLHNIHGYYINYPLLFDYLRQSGKPVVWTLHDCWSFTGHCAHFVTAGCTKWQSECGDCPLLSAYPKSILLDRSKKNYADKRKAFTSVSNMTIVPVSNWIDGYLHKSFLRNYPSTVIHNGIDTGAFKPHEEKGKRFTVIGVSGVWDKSKGLDDFVELAGMLPDDVNMKLVGVTCRQKEKLPGNITGIEHTESIDELAEIYSEADLFLNLTYADTFPTTNLEALACGTPVLTYDTGGSPEAVTKETGFIVPQGDLRSVMEIIRKVKDEGKSHYSEACRRRALENFRKEDRFNDYIKLYERIMAKG</sequence>
<dbReference type="Pfam" id="PF13439">
    <property type="entry name" value="Glyco_transf_4"/>
    <property type="match status" value="1"/>
</dbReference>
<feature type="domain" description="Glycosyl transferase family 1" evidence="2">
    <location>
        <begin position="222"/>
        <end position="361"/>
    </location>
</feature>
<dbReference type="GO" id="GO:0016757">
    <property type="term" value="F:glycosyltransferase activity"/>
    <property type="evidence" value="ECO:0007669"/>
    <property type="project" value="InterPro"/>
</dbReference>
<dbReference type="SUPFAM" id="SSF53756">
    <property type="entry name" value="UDP-Glycosyltransferase/glycogen phosphorylase"/>
    <property type="match status" value="1"/>
</dbReference>
<organism evidence="4 5">
    <name type="scientific">Candidatus Limisoma faecipullorum</name>
    <dbReference type="NCBI Taxonomy" id="2840854"/>
    <lineage>
        <taxon>Bacteria</taxon>
        <taxon>Pseudomonadati</taxon>
        <taxon>Bacteroidota</taxon>
        <taxon>Bacteroidia</taxon>
        <taxon>Bacteroidales</taxon>
        <taxon>Candidatus Limisoma</taxon>
    </lineage>
</organism>
<gene>
    <name evidence="4" type="ORF">IAB88_05240</name>
</gene>
<dbReference type="InterPro" id="IPR001296">
    <property type="entry name" value="Glyco_trans_1"/>
</dbReference>
<dbReference type="PANTHER" id="PTHR46401">
    <property type="entry name" value="GLYCOSYLTRANSFERASE WBBK-RELATED"/>
    <property type="match status" value="1"/>
</dbReference>
<dbReference type="EMBL" id="JADIMC010000059">
    <property type="protein sequence ID" value="MBO8476380.1"/>
    <property type="molecule type" value="Genomic_DNA"/>
</dbReference>